<feature type="chain" id="PRO_5011014329" description="Thiol:disulfide interchange protein DsbD" evidence="18">
    <location>
        <begin position="24"/>
        <end position="572"/>
    </location>
</feature>
<comment type="function">
    <text evidence="18">Required to facilitate the formation of correct disulfide bonds in some periplasmic proteins and for the assembly of the periplasmic c-type cytochromes. Acts by transferring electrons from cytoplasmic thioredoxin to the periplasm. This transfer involves a cascade of disulfide bond formation and reduction steps.</text>
</comment>
<dbReference type="InterPro" id="IPR013766">
    <property type="entry name" value="Thioredoxin_domain"/>
</dbReference>
<dbReference type="PATRIC" id="fig|2342.5.peg.1125"/>
<comment type="subcellular location">
    <subcellularLocation>
        <location evidence="1 18">Cell inner membrane</location>
        <topology evidence="1 18">Multi-pass membrane protein</topology>
    </subcellularLocation>
</comment>
<evidence type="ECO:0000259" key="19">
    <source>
        <dbReference type="PROSITE" id="PS51352"/>
    </source>
</evidence>
<dbReference type="KEGG" id="pes:SOPEG_1080"/>
<evidence type="ECO:0000256" key="7">
    <source>
        <dbReference type="ARBA" id="ARBA00022729"/>
    </source>
</evidence>
<dbReference type="GO" id="GO:0047134">
    <property type="term" value="F:protein-disulfide reductase [NAD(P)H] activity"/>
    <property type="evidence" value="ECO:0007669"/>
    <property type="project" value="UniProtKB-UniRule"/>
</dbReference>
<feature type="disulfide bond" description="Redox-active" evidence="18">
    <location>
        <begin position="190"/>
        <end position="312"/>
    </location>
</feature>
<dbReference type="RefSeq" id="WP_025244360.1">
    <property type="nucleotide sequence ID" value="NZ_CP006568.1"/>
</dbReference>
<dbReference type="HAMAP" id="MF_00399">
    <property type="entry name" value="DbsD"/>
    <property type="match status" value="1"/>
</dbReference>
<evidence type="ECO:0000256" key="5">
    <source>
        <dbReference type="ARBA" id="ARBA00022519"/>
    </source>
</evidence>
<evidence type="ECO:0000256" key="9">
    <source>
        <dbReference type="ARBA" id="ARBA00022982"/>
    </source>
</evidence>
<evidence type="ECO:0000256" key="10">
    <source>
        <dbReference type="ARBA" id="ARBA00022989"/>
    </source>
</evidence>
<dbReference type="STRING" id="2342.SOPEG_0726"/>
<dbReference type="NCBIfam" id="NF001419">
    <property type="entry name" value="PRK00293.1"/>
    <property type="match status" value="1"/>
</dbReference>
<evidence type="ECO:0000256" key="16">
    <source>
        <dbReference type="ARBA" id="ARBA00047388"/>
    </source>
</evidence>
<dbReference type="PANTHER" id="PTHR32234:SF0">
    <property type="entry name" value="THIOL:DISULFIDE INTERCHANGE PROTEIN DSBD"/>
    <property type="match status" value="1"/>
</dbReference>
<keyword evidence="22" id="KW-1185">Reference proteome</keyword>
<dbReference type="InterPro" id="IPR012336">
    <property type="entry name" value="Thioredoxin-like_fold"/>
</dbReference>
<keyword evidence="4 18" id="KW-1003">Cell membrane</keyword>
<evidence type="ECO:0000256" key="6">
    <source>
        <dbReference type="ARBA" id="ARBA00022692"/>
    </source>
</evidence>
<dbReference type="InterPro" id="IPR035671">
    <property type="entry name" value="DsbD_gamma"/>
</dbReference>
<keyword evidence="12 18" id="KW-0520">NAD</keyword>
<dbReference type="InterPro" id="IPR017937">
    <property type="entry name" value="Thioredoxin_CS"/>
</dbReference>
<feature type="transmembrane region" description="Helical" evidence="18">
    <location>
        <begin position="251"/>
        <end position="273"/>
    </location>
</feature>
<sequence length="572" mass="62166" precursor="true">MAQRLFTLILLAWLACLPPPAQAALFGNTHGNQFIPVDQAFRFDFRQQGSQLTLSWDVHPGYYLYRQQIRLEPINATLGAFTLPAGSRHHDEFYGDVAIYRDDLRITLPLTQAQNDSQLRVSWQGCAEAGFCYPPETQVIPLSAVVAAPADAKGPGSTALVPTPSPQSDRVPFSPLWALLIGIGIAFTPCVLPIYPLISAVILGNRVRLSATRVLLLAVVYVMGMAITYTLLGVAVAAAGLQFQAALQQPALLIGLAVLFILLALSMFGVFTLQLPPALQTRLTLWSNRQRQGTLPGVFIMGALAGLFCSPCTTAPLSAILLYIAQSGNLWFGGFTLWLYAVGMGIPLVLVALFGHRMLPKSGPWMQQVKQGFGFVILALPVFLLERILGDNWGARLWSLLAVAFFGWGFMLCLQARGRLLAVLLLGLTLIGARPLQDWLWGAPSGTPLTTGAAPAFQPVQTLEQITRALNAAPGKPVVLDVYADWCVACKEFDKYTFSDPAVAEQMHRLTLLQADVTANAPAQKMLLSQLQVMGLPTILFFDSRCNEIPGSRVTGFMNAADFAQHLRKLAP</sequence>
<dbReference type="Pfam" id="PF13098">
    <property type="entry name" value="Thioredoxin_2"/>
    <property type="match status" value="1"/>
</dbReference>
<dbReference type="SUPFAM" id="SSF52833">
    <property type="entry name" value="Thioredoxin-like"/>
    <property type="match status" value="1"/>
</dbReference>
<evidence type="ECO:0000256" key="1">
    <source>
        <dbReference type="ARBA" id="ARBA00004429"/>
    </source>
</evidence>
<dbReference type="Proteomes" id="UP000019025">
    <property type="component" value="Chromosome"/>
</dbReference>
<dbReference type="PROSITE" id="PS00194">
    <property type="entry name" value="THIOREDOXIN_1"/>
    <property type="match status" value="1"/>
</dbReference>
<evidence type="ECO:0000256" key="2">
    <source>
        <dbReference type="ARBA" id="ARBA00007241"/>
    </source>
</evidence>
<evidence type="ECO:0000256" key="12">
    <source>
        <dbReference type="ARBA" id="ARBA00023027"/>
    </source>
</evidence>
<dbReference type="AlphaFoldDB" id="W0HI49"/>
<feature type="transmembrane region" description="Helical" evidence="18">
    <location>
        <begin position="337"/>
        <end position="359"/>
    </location>
</feature>
<dbReference type="EMBL" id="CP006568">
    <property type="protein sequence ID" value="AHF73225.1"/>
    <property type="molecule type" value="Genomic_DNA"/>
</dbReference>
<protein>
    <recommendedName>
        <fullName evidence="18">Thiol:disulfide interchange protein DsbD</fullName>
        <ecNumber evidence="18">1.8.1.8</ecNumber>
    </recommendedName>
    <alternativeName>
        <fullName evidence="18">Protein-disulfide reductase</fullName>
        <shortName evidence="18">Disulfide reductase</shortName>
    </alternativeName>
</protein>
<accession>W0HI49</accession>
<evidence type="ECO:0000313" key="22">
    <source>
        <dbReference type="Proteomes" id="UP000019025"/>
    </source>
</evidence>
<dbReference type="Gene3D" id="3.40.30.10">
    <property type="entry name" value="Glutaredoxin"/>
    <property type="match status" value="1"/>
</dbReference>
<dbReference type="InterPro" id="IPR022910">
    <property type="entry name" value="Thiol_diS_interchange_DbsD"/>
</dbReference>
<evidence type="ECO:0000256" key="14">
    <source>
        <dbReference type="ARBA" id="ARBA00023157"/>
    </source>
</evidence>
<comment type="catalytic activity">
    <reaction evidence="17 18">
        <text>[protein]-dithiol + NADP(+) = [protein]-disulfide + NADPH + H(+)</text>
        <dbReference type="Rhea" id="RHEA:18753"/>
        <dbReference type="Rhea" id="RHEA-COMP:10593"/>
        <dbReference type="Rhea" id="RHEA-COMP:10594"/>
        <dbReference type="ChEBI" id="CHEBI:15378"/>
        <dbReference type="ChEBI" id="CHEBI:29950"/>
        <dbReference type="ChEBI" id="CHEBI:50058"/>
        <dbReference type="ChEBI" id="CHEBI:57783"/>
        <dbReference type="ChEBI" id="CHEBI:58349"/>
        <dbReference type="EC" id="1.8.1.8"/>
    </reaction>
</comment>
<dbReference type="eggNOG" id="COG4232">
    <property type="taxonomic scope" value="Bacteria"/>
</dbReference>
<dbReference type="GO" id="GO:0009055">
    <property type="term" value="F:electron transfer activity"/>
    <property type="evidence" value="ECO:0007669"/>
    <property type="project" value="UniProtKB-UniRule"/>
</dbReference>
<dbReference type="InterPro" id="IPR003834">
    <property type="entry name" value="Cyt_c_assmbl_TM_dom"/>
</dbReference>
<keyword evidence="9 18" id="KW-0249">Electron transport</keyword>
<name>W0HI49_9GAMM</name>
<dbReference type="KEGG" id="pes:SOPEG_0726"/>
<keyword evidence="10 18" id="KW-1133">Transmembrane helix</keyword>
<keyword evidence="14 18" id="KW-1015">Disulfide bond</keyword>
<evidence type="ECO:0000256" key="15">
    <source>
        <dbReference type="ARBA" id="ARBA00023284"/>
    </source>
</evidence>
<dbReference type="GO" id="GO:0017004">
    <property type="term" value="P:cytochrome complex assembly"/>
    <property type="evidence" value="ECO:0007669"/>
    <property type="project" value="UniProtKB-UniRule"/>
</dbReference>
<keyword evidence="7 18" id="KW-0732">Signal</keyword>
<dbReference type="EC" id="1.8.1.8" evidence="18"/>
<comment type="similarity">
    <text evidence="2 18">Belongs to the thioredoxin family. DsbD subfamily.</text>
</comment>
<dbReference type="Pfam" id="PF02683">
    <property type="entry name" value="DsbD_TM"/>
    <property type="match status" value="1"/>
</dbReference>
<reference evidence="21 22" key="1">
    <citation type="journal article" date="2014" name="Genome Biol. Evol.">
        <title>Genome degeneration and adaptation in a nascent stage of symbiosis.</title>
        <authorList>
            <person name="Oakeson K.F."/>
            <person name="Gil R."/>
            <person name="Clayton A.L."/>
            <person name="Dunn D.M."/>
            <person name="von Niederhausern A.C."/>
            <person name="Hamil C."/>
            <person name="Aoyagi A."/>
            <person name="Duval B."/>
            <person name="Baca A."/>
            <person name="Silva F.J."/>
            <person name="Vallier A."/>
            <person name="Jackson D.G."/>
            <person name="Latorre A."/>
            <person name="Weiss R.B."/>
            <person name="Heddi A."/>
            <person name="Moya A."/>
            <person name="Dale C."/>
        </authorList>
    </citation>
    <scope>NUCLEOTIDE SEQUENCE [LARGE SCALE GENOMIC DNA]</scope>
    <source>
        <strain evidence="22">none</strain>
        <strain evidence="21">SOPE</strain>
    </source>
</reference>
<evidence type="ECO:0000256" key="3">
    <source>
        <dbReference type="ARBA" id="ARBA00022448"/>
    </source>
</evidence>
<feature type="transmembrane region" description="Helical" evidence="18">
    <location>
        <begin position="294"/>
        <end position="325"/>
    </location>
</feature>
<evidence type="ECO:0000256" key="8">
    <source>
        <dbReference type="ARBA" id="ARBA00022748"/>
    </source>
</evidence>
<feature type="transmembrane region" description="Helical" evidence="18">
    <location>
        <begin position="395"/>
        <end position="414"/>
    </location>
</feature>
<feature type="disulfide bond" description="Redox-active" evidence="18">
    <location>
        <begin position="487"/>
        <end position="490"/>
    </location>
</feature>
<proteinExistence type="inferred from homology"/>
<dbReference type="EMBL" id="CP006568">
    <property type="protein sequence ID" value="AHF73421.1"/>
    <property type="molecule type" value="Genomic_DNA"/>
</dbReference>
<dbReference type="PROSITE" id="PS51257">
    <property type="entry name" value="PROKAR_LIPOPROTEIN"/>
    <property type="match status" value="1"/>
</dbReference>
<dbReference type="SUPFAM" id="SSF74863">
    <property type="entry name" value="Thiol:disulfide interchange protein DsbD, N-terminal domain (DsbD-alpha)"/>
    <property type="match status" value="1"/>
</dbReference>
<keyword evidence="11 18" id="KW-0560">Oxidoreductase</keyword>
<dbReference type="HOGENOM" id="CLU_014657_3_0_6"/>
<evidence type="ECO:0000256" key="4">
    <source>
        <dbReference type="ARBA" id="ARBA00022475"/>
    </source>
</evidence>
<evidence type="ECO:0000256" key="13">
    <source>
        <dbReference type="ARBA" id="ARBA00023136"/>
    </source>
</evidence>
<evidence type="ECO:0000313" key="20">
    <source>
        <dbReference type="EMBL" id="AHF73225.1"/>
    </source>
</evidence>
<keyword evidence="8 18" id="KW-0201">Cytochrome c-type biogenesis</keyword>
<evidence type="ECO:0000256" key="18">
    <source>
        <dbReference type="HAMAP-Rule" id="MF_00399"/>
    </source>
</evidence>
<dbReference type="PANTHER" id="PTHR32234">
    <property type="entry name" value="THIOL:DISULFIDE INTERCHANGE PROTEIN DSBD"/>
    <property type="match status" value="1"/>
</dbReference>
<dbReference type="InterPro" id="IPR028250">
    <property type="entry name" value="DsbDN"/>
</dbReference>
<feature type="transmembrane region" description="Helical" evidence="18">
    <location>
        <begin position="215"/>
        <end position="239"/>
    </location>
</feature>
<keyword evidence="6 18" id="KW-0812">Transmembrane</keyword>
<dbReference type="GO" id="GO:0045454">
    <property type="term" value="P:cell redox homeostasis"/>
    <property type="evidence" value="ECO:0007669"/>
    <property type="project" value="TreeGrafter"/>
</dbReference>
<dbReference type="GO" id="GO:0005886">
    <property type="term" value="C:plasma membrane"/>
    <property type="evidence" value="ECO:0007669"/>
    <property type="project" value="UniProtKB-SubCell"/>
</dbReference>
<dbReference type="Pfam" id="PF11412">
    <property type="entry name" value="DsbD_N"/>
    <property type="match status" value="1"/>
</dbReference>
<evidence type="ECO:0000256" key="17">
    <source>
        <dbReference type="ARBA" id="ARBA00047804"/>
    </source>
</evidence>
<feature type="disulfide bond" description="Redox-active" evidence="18">
    <location>
        <begin position="126"/>
        <end position="132"/>
    </location>
</feature>
<feature type="signal peptide" evidence="18">
    <location>
        <begin position="1"/>
        <end position="23"/>
    </location>
</feature>
<keyword evidence="3 18" id="KW-0813">Transport</keyword>
<dbReference type="InterPro" id="IPR036929">
    <property type="entry name" value="DsbDN_sf"/>
</dbReference>
<dbReference type="InterPro" id="IPR036249">
    <property type="entry name" value="Thioredoxin-like_sf"/>
</dbReference>
<organism evidence="21 22">
    <name type="scientific">Candidatus Sodalis pierantonii str. SOPE</name>
    <dbReference type="NCBI Taxonomy" id="2342"/>
    <lineage>
        <taxon>Bacteria</taxon>
        <taxon>Pseudomonadati</taxon>
        <taxon>Pseudomonadota</taxon>
        <taxon>Gammaproteobacteria</taxon>
        <taxon>Enterobacterales</taxon>
        <taxon>Bruguierivoracaceae</taxon>
        <taxon>Sodalis</taxon>
    </lineage>
</organism>
<comment type="catalytic activity">
    <reaction evidence="16 18">
        <text>[protein]-dithiol + NAD(+) = [protein]-disulfide + NADH + H(+)</text>
        <dbReference type="Rhea" id="RHEA:18749"/>
        <dbReference type="Rhea" id="RHEA-COMP:10593"/>
        <dbReference type="Rhea" id="RHEA-COMP:10594"/>
        <dbReference type="ChEBI" id="CHEBI:15378"/>
        <dbReference type="ChEBI" id="CHEBI:29950"/>
        <dbReference type="ChEBI" id="CHEBI:50058"/>
        <dbReference type="ChEBI" id="CHEBI:57540"/>
        <dbReference type="ChEBI" id="CHEBI:57945"/>
        <dbReference type="EC" id="1.8.1.8"/>
    </reaction>
</comment>
<dbReference type="CDD" id="cd02953">
    <property type="entry name" value="DsbDgamma"/>
    <property type="match status" value="1"/>
</dbReference>
<keyword evidence="13 18" id="KW-0472">Membrane</keyword>
<feature type="transmembrane region" description="Helical" evidence="18">
    <location>
        <begin position="176"/>
        <end position="203"/>
    </location>
</feature>
<gene>
    <name evidence="21" type="primary">dipZ2</name>
    <name evidence="20" type="synonym">dipZ1</name>
    <name evidence="18" type="synonym">dsbD</name>
    <name evidence="20" type="ORF">SOPEG_0726</name>
    <name evidence="21" type="ORF">SOPEG_1080</name>
</gene>
<keyword evidence="5 18" id="KW-0997">Cell inner membrane</keyword>
<dbReference type="Gene3D" id="2.60.40.1250">
    <property type="entry name" value="Thiol:disulfide interchange protein DsbD, N-terminal domain"/>
    <property type="match status" value="1"/>
</dbReference>
<feature type="transmembrane region" description="Helical" evidence="18">
    <location>
        <begin position="371"/>
        <end position="389"/>
    </location>
</feature>
<evidence type="ECO:0000313" key="21">
    <source>
        <dbReference type="EMBL" id="AHF73421.1"/>
    </source>
</evidence>
<dbReference type="PROSITE" id="PS51352">
    <property type="entry name" value="THIOREDOXIN_2"/>
    <property type="match status" value="1"/>
</dbReference>
<evidence type="ECO:0000256" key="11">
    <source>
        <dbReference type="ARBA" id="ARBA00023002"/>
    </source>
</evidence>
<feature type="domain" description="Thioredoxin" evidence="19">
    <location>
        <begin position="443"/>
        <end position="572"/>
    </location>
</feature>
<keyword evidence="15 18" id="KW-0676">Redox-active center</keyword>